<evidence type="ECO:0000256" key="1">
    <source>
        <dbReference type="ARBA" id="ARBA00022737"/>
    </source>
</evidence>
<dbReference type="SMART" id="SM00028">
    <property type="entry name" value="TPR"/>
    <property type="match status" value="7"/>
</dbReference>
<dbReference type="InterPro" id="IPR011990">
    <property type="entry name" value="TPR-like_helical_dom_sf"/>
</dbReference>
<dbReference type="SUPFAM" id="SSF81901">
    <property type="entry name" value="HCP-like"/>
    <property type="match status" value="1"/>
</dbReference>
<evidence type="ECO:0000313" key="5">
    <source>
        <dbReference type="EMBL" id="CAF3731766.1"/>
    </source>
</evidence>
<dbReference type="PROSITE" id="PS50005">
    <property type="entry name" value="TPR"/>
    <property type="match status" value="2"/>
</dbReference>
<reference evidence="4" key="1">
    <citation type="submission" date="2021-02" db="EMBL/GenBank/DDBJ databases">
        <authorList>
            <person name="Nowell W R."/>
        </authorList>
    </citation>
    <scope>NUCLEOTIDE SEQUENCE</scope>
</reference>
<dbReference type="Gene3D" id="1.25.40.10">
    <property type="entry name" value="Tetratricopeptide repeat domain"/>
    <property type="match status" value="3"/>
</dbReference>
<feature type="repeat" description="TPR" evidence="3">
    <location>
        <begin position="359"/>
        <end position="392"/>
    </location>
</feature>
<protein>
    <recommendedName>
        <fullName evidence="7">Tetratricopeptide repeat protein</fullName>
    </recommendedName>
</protein>
<dbReference type="Pfam" id="PF13176">
    <property type="entry name" value="TPR_7"/>
    <property type="match status" value="1"/>
</dbReference>
<sequence length="558" mass="65299">MVNFCRVIYVDNDTELNYIEEFEQWYEADNAVFWYTRDTFLYRMLNSALLEQDIDRLYSIRYFIKDLHLQLQQLYTDSQQATNLNTVYRGQLMKNKEFETIQYAGDGSRCEQEQSVLFQIDIDRSVNKFPYADISLNSAFGETEKEILFSMGAIFRIEALSESKPGLWIVKLKLTGEEDNELRQLTEYMAKKIFVVSPLYSLARLLLEMGDYNRAEQICIRLLKDECITKNWKSLAGVHNALGLIYHQTGDKVKAIEYYEKSIELQSETAVVTLVAPYANLASLYDEDGQYEKADMCQSKALQIVLSSPNIDQMHLANCYNKFGEAFREEHQFEKALPMYKAALAIWLKYLPANHPNIATVYNNIATLYSDQEQYGEAIFYYNKTLQLQINTLPENHPEFAVTYHNLSKAFFRQEKLIEALEHIRMACKINSLVLPIDHHRVIESQQWRDELEAQHSYSEGDYARAEEFLKRRVEDEVRSLPADHEDLILHRFTLARALYYQEKLEEALQHMKIAYTSRSATLPADHHTVIQYHKWLQGIKATIKEYEENTDVEKTNS</sequence>
<keyword evidence="1" id="KW-0677">Repeat</keyword>
<dbReference type="Pfam" id="PF13424">
    <property type="entry name" value="TPR_12"/>
    <property type="match status" value="1"/>
</dbReference>
<evidence type="ECO:0000313" key="6">
    <source>
        <dbReference type="Proteomes" id="UP000677228"/>
    </source>
</evidence>
<keyword evidence="2 3" id="KW-0802">TPR repeat</keyword>
<dbReference type="InterPro" id="IPR019734">
    <property type="entry name" value="TPR_rpt"/>
</dbReference>
<comment type="caution">
    <text evidence="4">The sequence shown here is derived from an EMBL/GenBank/DDBJ whole genome shotgun (WGS) entry which is preliminary data.</text>
</comment>
<evidence type="ECO:0000256" key="2">
    <source>
        <dbReference type="ARBA" id="ARBA00022803"/>
    </source>
</evidence>
<evidence type="ECO:0008006" key="7">
    <source>
        <dbReference type="Google" id="ProtNLM"/>
    </source>
</evidence>
<evidence type="ECO:0000256" key="3">
    <source>
        <dbReference type="PROSITE-ProRule" id="PRU00339"/>
    </source>
</evidence>
<dbReference type="EMBL" id="CAJNOK010005056">
    <property type="protein sequence ID" value="CAF0958900.1"/>
    <property type="molecule type" value="Genomic_DNA"/>
</dbReference>
<dbReference type="Pfam" id="PF13374">
    <property type="entry name" value="TPR_10"/>
    <property type="match status" value="1"/>
</dbReference>
<dbReference type="EMBL" id="CAJOBA010005060">
    <property type="protein sequence ID" value="CAF3731766.1"/>
    <property type="molecule type" value="Genomic_DNA"/>
</dbReference>
<dbReference type="Proteomes" id="UP000682733">
    <property type="component" value="Unassembled WGS sequence"/>
</dbReference>
<dbReference type="AlphaFoldDB" id="A0A8S2DLU4"/>
<dbReference type="SUPFAM" id="SSF56399">
    <property type="entry name" value="ADP-ribosylation"/>
    <property type="match status" value="1"/>
</dbReference>
<proteinExistence type="predicted"/>
<organism evidence="4 6">
    <name type="scientific">Didymodactylos carnosus</name>
    <dbReference type="NCBI Taxonomy" id="1234261"/>
    <lineage>
        <taxon>Eukaryota</taxon>
        <taxon>Metazoa</taxon>
        <taxon>Spiralia</taxon>
        <taxon>Gnathifera</taxon>
        <taxon>Rotifera</taxon>
        <taxon>Eurotatoria</taxon>
        <taxon>Bdelloidea</taxon>
        <taxon>Philodinida</taxon>
        <taxon>Philodinidae</taxon>
        <taxon>Didymodactylos</taxon>
    </lineage>
</organism>
<dbReference type="PANTHER" id="PTHR45641">
    <property type="entry name" value="TETRATRICOPEPTIDE REPEAT PROTEIN (AFU_ORTHOLOGUE AFUA_6G03870)"/>
    <property type="match status" value="1"/>
</dbReference>
<accession>A0A8S2DLU4</accession>
<evidence type="ECO:0000313" key="4">
    <source>
        <dbReference type="EMBL" id="CAF0958900.1"/>
    </source>
</evidence>
<name>A0A8S2DLU4_9BILA</name>
<gene>
    <name evidence="4" type="ORF">OVA965_LOCUS12529</name>
    <name evidence="5" type="ORF">TMI583_LOCUS12532</name>
</gene>
<dbReference type="Pfam" id="PF13181">
    <property type="entry name" value="TPR_8"/>
    <property type="match status" value="2"/>
</dbReference>
<feature type="repeat" description="TPR" evidence="3">
    <location>
        <begin position="236"/>
        <end position="269"/>
    </location>
</feature>
<dbReference type="PANTHER" id="PTHR45641:SF1">
    <property type="entry name" value="AAA+ ATPASE DOMAIN-CONTAINING PROTEIN"/>
    <property type="match status" value="1"/>
</dbReference>
<dbReference type="Proteomes" id="UP000677228">
    <property type="component" value="Unassembled WGS sequence"/>
</dbReference>